<dbReference type="Gene3D" id="3.90.550.10">
    <property type="entry name" value="Spore Coat Polysaccharide Biosynthesis Protein SpsA, Chain A"/>
    <property type="match status" value="1"/>
</dbReference>
<dbReference type="PANTHER" id="PTHR22916">
    <property type="entry name" value="GLYCOSYLTRANSFERASE"/>
    <property type="match status" value="1"/>
</dbReference>
<comment type="caution">
    <text evidence="2">The sequence shown here is derived from an EMBL/GenBank/DDBJ whole genome shotgun (WGS) entry which is preliminary data.</text>
</comment>
<accession>A0A7Y9IRS8</accession>
<dbReference type="SUPFAM" id="SSF53448">
    <property type="entry name" value="Nucleotide-diphospho-sugar transferases"/>
    <property type="match status" value="1"/>
</dbReference>
<dbReference type="Pfam" id="PF00535">
    <property type="entry name" value="Glycos_transf_2"/>
    <property type="match status" value="1"/>
</dbReference>
<dbReference type="EMBL" id="JACBYR010000001">
    <property type="protein sequence ID" value="NYE81154.1"/>
    <property type="molecule type" value="Genomic_DNA"/>
</dbReference>
<protein>
    <submittedName>
        <fullName evidence="2">Glycosyltransferase involved in cell wall biosynthesis</fullName>
    </submittedName>
</protein>
<evidence type="ECO:0000313" key="2">
    <source>
        <dbReference type="EMBL" id="NYE81154.1"/>
    </source>
</evidence>
<organism evidence="2 3">
    <name type="scientific">Pigmentiphaga litoralis</name>
    <dbReference type="NCBI Taxonomy" id="516702"/>
    <lineage>
        <taxon>Bacteria</taxon>
        <taxon>Pseudomonadati</taxon>
        <taxon>Pseudomonadota</taxon>
        <taxon>Betaproteobacteria</taxon>
        <taxon>Burkholderiales</taxon>
        <taxon>Alcaligenaceae</taxon>
        <taxon>Pigmentiphaga</taxon>
    </lineage>
</organism>
<name>A0A7Y9IRS8_9BURK</name>
<dbReference type="InterPro" id="IPR001173">
    <property type="entry name" value="Glyco_trans_2-like"/>
</dbReference>
<keyword evidence="2" id="KW-0808">Transferase</keyword>
<dbReference type="Proteomes" id="UP000542125">
    <property type="component" value="Unassembled WGS sequence"/>
</dbReference>
<evidence type="ECO:0000313" key="3">
    <source>
        <dbReference type="Proteomes" id="UP000542125"/>
    </source>
</evidence>
<dbReference type="AlphaFoldDB" id="A0A7Y9IRS8"/>
<feature type="domain" description="Glycosyltransferase 2-like" evidence="1">
    <location>
        <begin position="41"/>
        <end position="196"/>
    </location>
</feature>
<proteinExistence type="predicted"/>
<dbReference type="InterPro" id="IPR029044">
    <property type="entry name" value="Nucleotide-diphossugar_trans"/>
</dbReference>
<gene>
    <name evidence="2" type="ORF">FHW18_000425</name>
</gene>
<dbReference type="GO" id="GO:0016758">
    <property type="term" value="F:hexosyltransferase activity"/>
    <property type="evidence" value="ECO:0007669"/>
    <property type="project" value="UniProtKB-ARBA"/>
</dbReference>
<dbReference type="PANTHER" id="PTHR22916:SF65">
    <property type="entry name" value="SLR1065 PROTEIN"/>
    <property type="match status" value="1"/>
</dbReference>
<keyword evidence="3" id="KW-1185">Reference proteome</keyword>
<reference evidence="2 3" key="1">
    <citation type="submission" date="2020-07" db="EMBL/GenBank/DDBJ databases">
        <title>Genomic Encyclopedia of Type Strains, Phase IV (KMG-V): Genome sequencing to study the core and pangenomes of soil and plant-associated prokaryotes.</title>
        <authorList>
            <person name="Whitman W."/>
        </authorList>
    </citation>
    <scope>NUCLEOTIDE SEQUENCE [LARGE SCALE GENOMIC DNA]</scope>
    <source>
        <strain evidence="2 3">SAS40</strain>
    </source>
</reference>
<dbReference type="RefSeq" id="WP_179582912.1">
    <property type="nucleotide sequence ID" value="NZ_JACBYR010000001.1"/>
</dbReference>
<evidence type="ECO:0000259" key="1">
    <source>
        <dbReference type="Pfam" id="PF00535"/>
    </source>
</evidence>
<sequence length="310" mass="35485">MLEAYIAHRHDETTRTLRAFVSRLHEPVARPAFPSLLPKISIITPSYNQAKFLERTLLSILNQNYPYLELIVIDGGSTDGSVDIIRKYEDRLAYWVSEKDRGQSDALNKGFRRATGDYVGWQNSDDLFYPGALMALAEAAMRTGAPIVSGNLYVANHENQIYREVRYTPMTRKSLAVVKASIPNQAALWRRDLMEKYGFIDEKKQYCMDLELWSRLLRAGSNVVVPEAYGVYTVHAETKTTTMDHIHRSEREQIVKGLNQEEGRSGTKVDDLRVVAQKMLAHARQGDTRYLTEKFLTKLVGVDDWQREPK</sequence>
<dbReference type="CDD" id="cd06433">
    <property type="entry name" value="GT_2_WfgS_like"/>
    <property type="match status" value="1"/>
</dbReference>